<proteinExistence type="predicted"/>
<protein>
    <submittedName>
        <fullName evidence="1">Uncharacterized protein</fullName>
    </submittedName>
</protein>
<name>A0A8S5P5L7_9CAUD</name>
<organism evidence="1">
    <name type="scientific">Herelleviridae sp. cttEB8</name>
    <dbReference type="NCBI Taxonomy" id="2825832"/>
    <lineage>
        <taxon>Viruses</taxon>
        <taxon>Duplodnaviria</taxon>
        <taxon>Heunggongvirae</taxon>
        <taxon>Uroviricota</taxon>
        <taxon>Caudoviricetes</taxon>
        <taxon>Herelleviridae</taxon>
    </lineage>
</organism>
<reference evidence="1" key="1">
    <citation type="journal article" date="2021" name="Proc. Natl. Acad. Sci. U.S.A.">
        <title>A Catalog of Tens of Thousands of Viruses from Human Metagenomes Reveals Hidden Associations with Chronic Diseases.</title>
        <authorList>
            <person name="Tisza M.J."/>
            <person name="Buck C.B."/>
        </authorList>
    </citation>
    <scope>NUCLEOTIDE SEQUENCE</scope>
    <source>
        <strain evidence="1">CttEB8</strain>
    </source>
</reference>
<accession>A0A8S5P5L7</accession>
<sequence>MEKKNYLDDCLATLQIPSLPKKTWDKVSEFNKGVCLVRRIDGTENYAICRYNKEKDEAVKVVKDFCLATFTEILECYPVPDFVEADIESMDLDEANKMAMEELLEERQEAIMEDVKVEEETLPEWIYPFISNREEALAFLKSKRIRNAHFLKSDEAVKAKLYLVYEDEKKKNK</sequence>
<evidence type="ECO:0000313" key="1">
    <source>
        <dbReference type="EMBL" id="DAE02282.1"/>
    </source>
</evidence>
<dbReference type="EMBL" id="BK015344">
    <property type="protein sequence ID" value="DAE02282.1"/>
    <property type="molecule type" value="Genomic_DNA"/>
</dbReference>